<protein>
    <submittedName>
        <fullName evidence="4">CPBP family intramembrane glutamic endopeptidase</fullName>
        <ecNumber evidence="4">3.4.-.-</ecNumber>
    </submittedName>
</protein>
<evidence type="ECO:0000256" key="2">
    <source>
        <dbReference type="SAM" id="Phobius"/>
    </source>
</evidence>
<keyword evidence="2" id="KW-0812">Transmembrane</keyword>
<dbReference type="RefSeq" id="WP_369939574.1">
    <property type="nucleotide sequence ID" value="NZ_JBCLUF010000001.1"/>
</dbReference>
<feature type="transmembrane region" description="Helical" evidence="2">
    <location>
        <begin position="230"/>
        <end position="250"/>
    </location>
</feature>
<dbReference type="PANTHER" id="PTHR43592">
    <property type="entry name" value="CAAX AMINO TERMINAL PROTEASE"/>
    <property type="match status" value="1"/>
</dbReference>
<proteinExistence type="inferred from homology"/>
<feature type="transmembrane region" description="Helical" evidence="2">
    <location>
        <begin position="271"/>
        <end position="292"/>
    </location>
</feature>
<dbReference type="Proteomes" id="UP001565236">
    <property type="component" value="Unassembled WGS sequence"/>
</dbReference>
<evidence type="ECO:0000313" key="4">
    <source>
        <dbReference type="EMBL" id="MEY8661294.1"/>
    </source>
</evidence>
<keyword evidence="2" id="KW-1133">Transmembrane helix</keyword>
<keyword evidence="4" id="KW-0378">Hydrolase</keyword>
<name>A0ABV4DM23_9LACO</name>
<evidence type="ECO:0000256" key="1">
    <source>
        <dbReference type="ARBA" id="ARBA00009067"/>
    </source>
</evidence>
<feature type="transmembrane region" description="Helical" evidence="2">
    <location>
        <begin position="181"/>
        <end position="199"/>
    </location>
</feature>
<dbReference type="GO" id="GO:0016787">
    <property type="term" value="F:hydrolase activity"/>
    <property type="evidence" value="ECO:0007669"/>
    <property type="project" value="UniProtKB-KW"/>
</dbReference>
<keyword evidence="5" id="KW-1185">Reference proteome</keyword>
<feature type="transmembrane region" description="Helical" evidence="2">
    <location>
        <begin position="157"/>
        <end position="175"/>
    </location>
</feature>
<gene>
    <name evidence="4" type="ORF">AALT52_00090</name>
</gene>
<sequence length="293" mass="33617">MPLHTKRPFTYPLWIYLSCSLLFLVVLSLAQLAIPTLSENSGWPYFLVVIVILFTLYLASSKNLLNQLKTNFEVQRPSKKMLLYMISCLFLCQTLFSFSDALVEGLLNLIGHSATEQIEAASGSSTTWSMFFYTICLAPLCEELLFRGFLYQSFLKCGKNFAIFFSALLFGLYHANIVQTPFAFVLGIVLGYITAIYGLKYAIFLHIFNNLVLGEIFDLCLQHFPQISGPLLEVTHFSFVLIALYFLYHYRIKIKSFYQRAPFSKKVWRQATFNLPFCLILVTTFGLMFLTLN</sequence>
<feature type="transmembrane region" description="Helical" evidence="2">
    <location>
        <begin position="81"/>
        <end position="99"/>
    </location>
</feature>
<comment type="similarity">
    <text evidence="1">Belongs to the UPF0177 family.</text>
</comment>
<dbReference type="EC" id="3.4.-.-" evidence="4"/>
<evidence type="ECO:0000313" key="5">
    <source>
        <dbReference type="Proteomes" id="UP001565236"/>
    </source>
</evidence>
<dbReference type="PANTHER" id="PTHR43592:SF15">
    <property type="entry name" value="CAAX AMINO TERMINAL PROTEASE FAMILY PROTEIN"/>
    <property type="match status" value="1"/>
</dbReference>
<accession>A0ABV4DM23</accession>
<evidence type="ECO:0000259" key="3">
    <source>
        <dbReference type="Pfam" id="PF02517"/>
    </source>
</evidence>
<keyword evidence="2" id="KW-0472">Membrane</keyword>
<comment type="caution">
    <text evidence="4">The sequence shown here is derived from an EMBL/GenBank/DDBJ whole genome shotgun (WGS) entry which is preliminary data.</text>
</comment>
<dbReference type="Pfam" id="PF02517">
    <property type="entry name" value="Rce1-like"/>
    <property type="match status" value="1"/>
</dbReference>
<dbReference type="EMBL" id="JBCLUF010000001">
    <property type="protein sequence ID" value="MEY8661294.1"/>
    <property type="molecule type" value="Genomic_DNA"/>
</dbReference>
<dbReference type="InterPro" id="IPR003675">
    <property type="entry name" value="Rce1/LyrA-like_dom"/>
</dbReference>
<organism evidence="4 5">
    <name type="scientific">Ligilactobacillus faecis</name>
    <dbReference type="NCBI Taxonomy" id="762833"/>
    <lineage>
        <taxon>Bacteria</taxon>
        <taxon>Bacillati</taxon>
        <taxon>Bacillota</taxon>
        <taxon>Bacilli</taxon>
        <taxon>Lactobacillales</taxon>
        <taxon>Lactobacillaceae</taxon>
        <taxon>Ligilactobacillus</taxon>
    </lineage>
</organism>
<reference evidence="4 5" key="1">
    <citation type="submission" date="2024-03" db="EMBL/GenBank/DDBJ databases">
        <title>Mouse gut bacterial collection (mGBC) of GemPharmatech.</title>
        <authorList>
            <person name="He Y."/>
            <person name="Dong L."/>
            <person name="Wu D."/>
            <person name="Gao X."/>
            <person name="Lin Z."/>
        </authorList>
    </citation>
    <scope>NUCLEOTIDE SEQUENCE [LARGE SCALE GENOMIC DNA]</scope>
    <source>
        <strain evidence="4 5">15-30</strain>
    </source>
</reference>
<feature type="domain" description="CAAX prenyl protease 2/Lysostaphin resistance protein A-like" evidence="3">
    <location>
        <begin position="126"/>
        <end position="212"/>
    </location>
</feature>
<feature type="transmembrane region" description="Helical" evidence="2">
    <location>
        <begin position="42"/>
        <end position="60"/>
    </location>
</feature>